<gene>
    <name evidence="2" type="ORF">CC84DRAFT_810715</name>
</gene>
<proteinExistence type="predicted"/>
<accession>A0A177CCR6</accession>
<dbReference type="AlphaFoldDB" id="A0A177CCR6"/>
<dbReference type="GeneID" id="28771004"/>
<dbReference type="OrthoDB" id="3770816at2759"/>
<evidence type="ECO:0008006" key="4">
    <source>
        <dbReference type="Google" id="ProtNLM"/>
    </source>
</evidence>
<organism evidence="2 3">
    <name type="scientific">Paraphaeosphaeria sporulosa</name>
    <dbReference type="NCBI Taxonomy" id="1460663"/>
    <lineage>
        <taxon>Eukaryota</taxon>
        <taxon>Fungi</taxon>
        <taxon>Dikarya</taxon>
        <taxon>Ascomycota</taxon>
        <taxon>Pezizomycotina</taxon>
        <taxon>Dothideomycetes</taxon>
        <taxon>Pleosporomycetidae</taxon>
        <taxon>Pleosporales</taxon>
        <taxon>Massarineae</taxon>
        <taxon>Didymosphaeriaceae</taxon>
        <taxon>Paraphaeosphaeria</taxon>
    </lineage>
</organism>
<name>A0A177CCR6_9PLEO</name>
<dbReference type="Proteomes" id="UP000077069">
    <property type="component" value="Unassembled WGS sequence"/>
</dbReference>
<keyword evidence="1" id="KW-0732">Signal</keyword>
<protein>
    <recommendedName>
        <fullName evidence="4">IDI-2</fullName>
    </recommendedName>
</protein>
<keyword evidence="3" id="KW-1185">Reference proteome</keyword>
<sequence>MKLSTTLLILLDVLAVSAVSVQAPDANEAPALHARSELHKRGCAWRQYGCEKGYCWQKCEQSSPGGWCWLAFNGGNGDWVTCSKDSDCVDRHDNNPSCGNPTRPSGGCSC</sequence>
<feature type="signal peptide" evidence="1">
    <location>
        <begin position="1"/>
        <end position="18"/>
    </location>
</feature>
<feature type="chain" id="PRO_5008058022" description="IDI-2" evidence="1">
    <location>
        <begin position="19"/>
        <end position="110"/>
    </location>
</feature>
<dbReference type="EMBL" id="KV441553">
    <property type="protein sequence ID" value="OAG04971.1"/>
    <property type="molecule type" value="Genomic_DNA"/>
</dbReference>
<evidence type="ECO:0000313" key="3">
    <source>
        <dbReference type="Proteomes" id="UP000077069"/>
    </source>
</evidence>
<evidence type="ECO:0000313" key="2">
    <source>
        <dbReference type="EMBL" id="OAG04971.1"/>
    </source>
</evidence>
<dbReference type="InParanoid" id="A0A177CCR6"/>
<dbReference type="RefSeq" id="XP_018035336.1">
    <property type="nucleotide sequence ID" value="XM_018187518.1"/>
</dbReference>
<reference evidence="2 3" key="1">
    <citation type="submission" date="2016-05" db="EMBL/GenBank/DDBJ databases">
        <title>Comparative analysis of secretome profiles of manganese(II)-oxidizing ascomycete fungi.</title>
        <authorList>
            <consortium name="DOE Joint Genome Institute"/>
            <person name="Zeiner C.A."/>
            <person name="Purvine S.O."/>
            <person name="Zink E.M."/>
            <person name="Wu S."/>
            <person name="Pasa-Tolic L."/>
            <person name="Chaput D.L."/>
            <person name="Haridas S."/>
            <person name="Grigoriev I.V."/>
            <person name="Santelli C.M."/>
            <person name="Hansel C.M."/>
        </authorList>
    </citation>
    <scope>NUCLEOTIDE SEQUENCE [LARGE SCALE GENOMIC DNA]</scope>
    <source>
        <strain evidence="2 3">AP3s5-JAC2a</strain>
    </source>
</reference>
<evidence type="ECO:0000256" key="1">
    <source>
        <dbReference type="SAM" id="SignalP"/>
    </source>
</evidence>